<dbReference type="SUPFAM" id="SSF51338">
    <property type="entry name" value="Composite domain of metallo-dependent hydrolases"/>
    <property type="match status" value="1"/>
</dbReference>
<evidence type="ECO:0000313" key="5">
    <source>
        <dbReference type="Proteomes" id="UP000199093"/>
    </source>
</evidence>
<dbReference type="InterPro" id="IPR011059">
    <property type="entry name" value="Metal-dep_hydrolase_composite"/>
</dbReference>
<dbReference type="FunFam" id="3.20.20.140:FF:000019">
    <property type="entry name" value="Cytosine deaminase"/>
    <property type="match status" value="1"/>
</dbReference>
<organism evidence="4 5">
    <name type="scientific">Salipiger marinus</name>
    <dbReference type="NCBI Taxonomy" id="555512"/>
    <lineage>
        <taxon>Bacteria</taxon>
        <taxon>Pseudomonadati</taxon>
        <taxon>Pseudomonadota</taxon>
        <taxon>Alphaproteobacteria</taxon>
        <taxon>Rhodobacterales</taxon>
        <taxon>Roseobacteraceae</taxon>
        <taxon>Salipiger</taxon>
    </lineage>
</organism>
<dbReference type="EMBL" id="FNEJ01000027">
    <property type="protein sequence ID" value="SDJ35319.1"/>
    <property type="molecule type" value="Genomic_DNA"/>
</dbReference>
<dbReference type="Gene3D" id="2.30.40.10">
    <property type="entry name" value="Urease, subunit C, domain 1"/>
    <property type="match status" value="1"/>
</dbReference>
<feature type="domain" description="Amidohydrolase 3" evidence="3">
    <location>
        <begin position="45"/>
        <end position="400"/>
    </location>
</feature>
<keyword evidence="5" id="KW-1185">Reference proteome</keyword>
<evidence type="ECO:0000313" key="4">
    <source>
        <dbReference type="EMBL" id="SDJ35319.1"/>
    </source>
</evidence>
<dbReference type="Pfam" id="PF07969">
    <property type="entry name" value="Amidohydro_3"/>
    <property type="match status" value="1"/>
</dbReference>
<dbReference type="OrthoDB" id="9815027at2"/>
<dbReference type="Proteomes" id="UP000199093">
    <property type="component" value="Unassembled WGS sequence"/>
</dbReference>
<proteinExistence type="predicted"/>
<dbReference type="GO" id="GO:0046872">
    <property type="term" value="F:metal ion binding"/>
    <property type="evidence" value="ECO:0007669"/>
    <property type="project" value="UniProtKB-KW"/>
</dbReference>
<gene>
    <name evidence="4" type="ORF">SAMN04487993_102742</name>
</gene>
<accession>A0A1G8T198</accession>
<dbReference type="InterPro" id="IPR013108">
    <property type="entry name" value="Amidohydro_3"/>
</dbReference>
<dbReference type="Gene3D" id="3.20.20.140">
    <property type="entry name" value="Metal-dependent hydrolases"/>
    <property type="match status" value="1"/>
</dbReference>
<evidence type="ECO:0000256" key="2">
    <source>
        <dbReference type="ARBA" id="ARBA00022801"/>
    </source>
</evidence>
<evidence type="ECO:0000259" key="3">
    <source>
        <dbReference type="Pfam" id="PF07969"/>
    </source>
</evidence>
<dbReference type="InterPro" id="IPR052349">
    <property type="entry name" value="Metallo-hydrolase_Enzymes"/>
</dbReference>
<sequence length="412" mass="43607">MTDFILENLRLAGESGPQSLRIAQGRIVERGPGAGALEDDLPRRDCGGYLACAGFVDSHIHLDKALILDRCPICEGTLAEAVRLTATAKAAFTEEDVYTRAAALLERAVRHGTLVMRSFVEVDPRAGLRSFHALARLRADYADVIDLELCAFAQEGLTQEPQTLDLLHAALSEGADLLGGCPYTDSDPVAHVTQIFDLAERHGVAVDFHADFDLDPSGAILPEILSQTRARGMAGRVSVGHATKLGALPPDEVARIAAQMQAAGVALCVLPATDLFLNGRQPGPEGLRPRGLAPALALARAGVTVTLATNNVLNPFTPLGDGSLLRMAGLYANIAQLASDAEMAETFAMITDAPAALMGRDRALVPGAPADIVLLDAPDPAMAVRMGAPVRAVWKAGRLVLDQPRAEILRHR</sequence>
<dbReference type="PANTHER" id="PTHR32027">
    <property type="entry name" value="CYTOSINE DEAMINASE"/>
    <property type="match status" value="1"/>
</dbReference>
<dbReference type="RefSeq" id="WP_089851246.1">
    <property type="nucleotide sequence ID" value="NZ_FNEJ01000027.1"/>
</dbReference>
<keyword evidence="1" id="KW-0479">Metal-binding</keyword>
<dbReference type="GO" id="GO:0016814">
    <property type="term" value="F:hydrolase activity, acting on carbon-nitrogen (but not peptide) bonds, in cyclic amidines"/>
    <property type="evidence" value="ECO:0007669"/>
    <property type="project" value="TreeGrafter"/>
</dbReference>
<dbReference type="STRING" id="555512.SAMN04487993_102742"/>
<dbReference type="GO" id="GO:0019239">
    <property type="term" value="F:deaminase activity"/>
    <property type="evidence" value="ECO:0007669"/>
    <property type="project" value="UniProtKB-ARBA"/>
</dbReference>
<dbReference type="AlphaFoldDB" id="A0A1G8T198"/>
<dbReference type="InterPro" id="IPR032466">
    <property type="entry name" value="Metal_Hydrolase"/>
</dbReference>
<protein>
    <submittedName>
        <fullName evidence="4">Cytosine deaminase</fullName>
    </submittedName>
</protein>
<dbReference type="SUPFAM" id="SSF51556">
    <property type="entry name" value="Metallo-dependent hydrolases"/>
    <property type="match status" value="1"/>
</dbReference>
<reference evidence="4 5" key="1">
    <citation type="submission" date="2016-10" db="EMBL/GenBank/DDBJ databases">
        <authorList>
            <person name="de Groot N.N."/>
        </authorList>
    </citation>
    <scope>NUCLEOTIDE SEQUENCE [LARGE SCALE GENOMIC DNA]</scope>
    <source>
        <strain evidence="4 5">DSM 26424</strain>
    </source>
</reference>
<dbReference type="CDD" id="cd01293">
    <property type="entry name" value="Bact_CD"/>
    <property type="match status" value="1"/>
</dbReference>
<keyword evidence="2" id="KW-0378">Hydrolase</keyword>
<name>A0A1G8T198_9RHOB</name>
<dbReference type="PANTHER" id="PTHR32027:SF9">
    <property type="entry name" value="BLL3847 PROTEIN"/>
    <property type="match status" value="1"/>
</dbReference>
<evidence type="ECO:0000256" key="1">
    <source>
        <dbReference type="ARBA" id="ARBA00022723"/>
    </source>
</evidence>